<dbReference type="Proteomes" id="UP000245119">
    <property type="component" value="Linkage Group LG14"/>
</dbReference>
<dbReference type="InterPro" id="IPR031963">
    <property type="entry name" value="SAP130_C"/>
</dbReference>
<keyword evidence="4" id="KW-0805">Transcription regulation</keyword>
<evidence type="ECO:0000313" key="10">
    <source>
        <dbReference type="Proteomes" id="UP000245119"/>
    </source>
</evidence>
<feature type="compositionally biased region" description="Basic and acidic residues" evidence="7">
    <location>
        <begin position="812"/>
        <end position="830"/>
    </location>
</feature>
<keyword evidence="5" id="KW-0804">Transcription</keyword>
<evidence type="ECO:0000256" key="6">
    <source>
        <dbReference type="ARBA" id="ARBA00023242"/>
    </source>
</evidence>
<feature type="region of interest" description="Disordered" evidence="7">
    <location>
        <begin position="643"/>
        <end position="830"/>
    </location>
</feature>
<comment type="subcellular location">
    <subcellularLocation>
        <location evidence="1">Nucleus</location>
    </subcellularLocation>
</comment>
<dbReference type="PANTHER" id="PTHR13497">
    <property type="entry name" value="HISTONE DEACETYLASE COMPLEX SUBUNIT SAP130"/>
    <property type="match status" value="1"/>
</dbReference>
<organism evidence="9 10">
    <name type="scientific">Pomacea canaliculata</name>
    <name type="common">Golden apple snail</name>
    <dbReference type="NCBI Taxonomy" id="400727"/>
    <lineage>
        <taxon>Eukaryota</taxon>
        <taxon>Metazoa</taxon>
        <taxon>Spiralia</taxon>
        <taxon>Lophotrochozoa</taxon>
        <taxon>Mollusca</taxon>
        <taxon>Gastropoda</taxon>
        <taxon>Caenogastropoda</taxon>
        <taxon>Architaenioglossa</taxon>
        <taxon>Ampullarioidea</taxon>
        <taxon>Ampullariidae</taxon>
        <taxon>Pomacea</taxon>
    </lineage>
</organism>
<reference evidence="9 10" key="1">
    <citation type="submission" date="2018-04" db="EMBL/GenBank/DDBJ databases">
        <title>The genome of golden apple snail Pomacea canaliculata provides insight into stress tolerance and invasive adaptation.</title>
        <authorList>
            <person name="Liu C."/>
            <person name="Liu B."/>
            <person name="Ren Y."/>
            <person name="Zhang Y."/>
            <person name="Wang H."/>
            <person name="Li S."/>
            <person name="Jiang F."/>
            <person name="Yin L."/>
            <person name="Zhang G."/>
            <person name="Qian W."/>
            <person name="Fan W."/>
        </authorList>
    </citation>
    <scope>NUCLEOTIDE SEQUENCE [LARGE SCALE GENOMIC DNA]</scope>
    <source>
        <strain evidence="9">SZHN2017</strain>
        <tissue evidence="9">Muscle</tissue>
    </source>
</reference>
<dbReference type="PANTHER" id="PTHR13497:SF3">
    <property type="entry name" value="HISTONE DEACETYLASE COMPLEX SUBUNIT SAP130"/>
    <property type="match status" value="1"/>
</dbReference>
<evidence type="ECO:0000256" key="1">
    <source>
        <dbReference type="ARBA" id="ARBA00004123"/>
    </source>
</evidence>
<keyword evidence="3" id="KW-0678">Repressor</keyword>
<feature type="compositionally biased region" description="Polar residues" evidence="7">
    <location>
        <begin position="695"/>
        <end position="743"/>
    </location>
</feature>
<feature type="compositionally biased region" description="Low complexity" evidence="7">
    <location>
        <begin position="54"/>
        <end position="67"/>
    </location>
</feature>
<evidence type="ECO:0000256" key="4">
    <source>
        <dbReference type="ARBA" id="ARBA00023015"/>
    </source>
</evidence>
<accession>A0A2T7NC35</accession>
<proteinExistence type="inferred from homology"/>
<evidence type="ECO:0000313" key="9">
    <source>
        <dbReference type="EMBL" id="PVD18733.1"/>
    </source>
</evidence>
<comment type="caution">
    <text evidence="9">The sequence shown here is derived from an EMBL/GenBank/DDBJ whole genome shotgun (WGS) entry which is preliminary data.</text>
</comment>
<feature type="compositionally biased region" description="Polar residues" evidence="7">
    <location>
        <begin position="759"/>
        <end position="778"/>
    </location>
</feature>
<feature type="compositionally biased region" description="Basic and acidic residues" evidence="7">
    <location>
        <begin position="744"/>
        <end position="754"/>
    </location>
</feature>
<feature type="compositionally biased region" description="Basic and acidic residues" evidence="7">
    <location>
        <begin position="788"/>
        <end position="805"/>
    </location>
</feature>
<feature type="compositionally biased region" description="Low complexity" evidence="7">
    <location>
        <begin position="643"/>
        <end position="652"/>
    </location>
</feature>
<evidence type="ECO:0000256" key="3">
    <source>
        <dbReference type="ARBA" id="ARBA00022491"/>
    </source>
</evidence>
<keyword evidence="6" id="KW-0539">Nucleus</keyword>
<dbReference type="GO" id="GO:0000122">
    <property type="term" value="P:negative regulation of transcription by RNA polymerase II"/>
    <property type="evidence" value="ECO:0007669"/>
    <property type="project" value="TreeGrafter"/>
</dbReference>
<dbReference type="InterPro" id="IPR024137">
    <property type="entry name" value="His_deAcase_cplx_SAP130"/>
</dbReference>
<evidence type="ECO:0000256" key="5">
    <source>
        <dbReference type="ARBA" id="ARBA00023163"/>
    </source>
</evidence>
<dbReference type="OrthoDB" id="10048604at2759"/>
<feature type="region of interest" description="Disordered" evidence="7">
    <location>
        <begin position="41"/>
        <end position="70"/>
    </location>
</feature>
<evidence type="ECO:0000256" key="7">
    <source>
        <dbReference type="SAM" id="MobiDB-lite"/>
    </source>
</evidence>
<gene>
    <name evidence="9" type="ORF">C0Q70_21284</name>
</gene>
<name>A0A2T7NC35_POMCA</name>
<feature type="compositionally biased region" description="Low complexity" evidence="7">
    <location>
        <begin position="661"/>
        <end position="672"/>
    </location>
</feature>
<keyword evidence="10" id="KW-1185">Reference proteome</keyword>
<dbReference type="GO" id="GO:0070822">
    <property type="term" value="C:Sin3-type complex"/>
    <property type="evidence" value="ECO:0007669"/>
    <property type="project" value="TreeGrafter"/>
</dbReference>
<feature type="domain" description="Histone deacetylase complex subunit SAP130 C-terminal" evidence="8">
    <location>
        <begin position="722"/>
        <end position="982"/>
    </location>
</feature>
<dbReference type="STRING" id="400727.A0A2T7NC35"/>
<dbReference type="Pfam" id="PF16014">
    <property type="entry name" value="SAP130_C"/>
    <property type="match status" value="1"/>
</dbReference>
<protein>
    <recommendedName>
        <fullName evidence="8">Histone deacetylase complex subunit SAP130 C-terminal domain-containing protein</fullName>
    </recommendedName>
</protein>
<comment type="similarity">
    <text evidence="2">Belongs to the SAP130 family.</text>
</comment>
<dbReference type="EMBL" id="PZQS01000014">
    <property type="protein sequence ID" value="PVD18733.1"/>
    <property type="molecule type" value="Genomic_DNA"/>
</dbReference>
<evidence type="ECO:0000259" key="8">
    <source>
        <dbReference type="Pfam" id="PF16014"/>
    </source>
</evidence>
<sequence>MAMATPDQSAKSLPILPSTAAGNNIRAIPISTSIPSGSSVNTIGGNVNHSRPDTASSHVTTTVSASSLPLTPQPSLIHIQNRTVVGGTIGGPVPVNILRGATQAASVMSQQHPTSFPSHLPRGAVAASALTLTKNSAAAVLRTGSSVASQIPAAPSVPSVSVSVPVQGLASALSRSQVISAIRTTTPPAPRSTSPAVSISDHTRANLIVHGGTTSGTTAGHISGQPVQITLTQRVGAAGQAAAIADSIKPGSLVALGPKTVHVAQSGQPHPLVQHPKVATGLQSSGVAGVAVTPQQLQQQAALAASKPGALAVNAAVPAITINSLSAPVTPATVVAPAAAAPASIPIAKVTPQRQQTALSANLQQTPLAIQTVPSGSEFSNMPDISAMATQSGASQLLLSQTHRGNTVTMATSSAIATLATSAATSLNPQSADRSVQQQHPFNLTATPGQGQDSMWLQHILYQAQAPLVPGPHNASTIMRPATFFIPRPSLEQNKLTSQTPNLAASLSHPLNAAQPAVLFNPRMMVDSLRQPLPLSTNAAFTAAAVTSAPASLTVVNSDSKPVISLSTNTVLSGLQTSIITTSTTSAEHSHPASSSLHIATSIQPASAVASALSPGLNLAAALPSMPSRPTVASSIIAAATAQQVHATSGTQPQPPGTPGGTSSNTNPGSSPRPSILRKRTIDGNVPVPRRPNFNLMSESQSPRPDNTPLSNVSSPKTPATENSQSSTDTALSSNDATTPTHNSHSDLKIKQEPGDTLENGTTMVASPAVSFSGSMTDASPRKRARKQLFDVSHRNVNEELKDNTSTDDEIEHQPDAKDDLVDGSTEKRNEYIDEDGVRWTTEKTKPSISILGEYNTSWKPRCNHFLRYSDVRPKDDRRPTVNELANQRGILQKSSGWKLFHMAAQLEDLVENEQKTHQKIAEIKASLAARVGARQVSDPDFNVLQELTQANLQRCQLISDQLMEAKQNMLNILNHRPKIQEIIHKNLSKRPIKKKERT</sequence>
<dbReference type="AlphaFoldDB" id="A0A2T7NC35"/>
<evidence type="ECO:0000256" key="2">
    <source>
        <dbReference type="ARBA" id="ARBA00007859"/>
    </source>
</evidence>